<dbReference type="AlphaFoldDB" id="A0A6M3IVH0"/>
<gene>
    <name evidence="1" type="ORF">MM415B01009_0006</name>
</gene>
<dbReference type="EMBL" id="MT141428">
    <property type="protein sequence ID" value="QJA61005.1"/>
    <property type="molecule type" value="Genomic_DNA"/>
</dbReference>
<name>A0A6M3IVH0_9ZZZZ</name>
<reference evidence="1" key="1">
    <citation type="submission" date="2020-03" db="EMBL/GenBank/DDBJ databases">
        <title>The deep terrestrial virosphere.</title>
        <authorList>
            <person name="Holmfeldt K."/>
            <person name="Nilsson E."/>
            <person name="Simone D."/>
            <person name="Lopez-Fernandez M."/>
            <person name="Wu X."/>
            <person name="de Brujin I."/>
            <person name="Lundin D."/>
            <person name="Andersson A."/>
            <person name="Bertilsson S."/>
            <person name="Dopson M."/>
        </authorList>
    </citation>
    <scope>NUCLEOTIDE SEQUENCE</scope>
    <source>
        <strain evidence="1">MM415B01009</strain>
    </source>
</reference>
<protein>
    <submittedName>
        <fullName evidence="1">Uncharacterized protein</fullName>
    </submittedName>
</protein>
<evidence type="ECO:0000313" key="1">
    <source>
        <dbReference type="EMBL" id="QJA61005.1"/>
    </source>
</evidence>
<accession>A0A6M3IVH0</accession>
<organism evidence="1">
    <name type="scientific">viral metagenome</name>
    <dbReference type="NCBI Taxonomy" id="1070528"/>
    <lineage>
        <taxon>unclassified sequences</taxon>
        <taxon>metagenomes</taxon>
        <taxon>organismal metagenomes</taxon>
    </lineage>
</organism>
<proteinExistence type="predicted"/>
<sequence>MEIHKNKKEEMKIKKIEIWICEACLEGQGEECHTPGCALFLHAVDIPIGKGLYTVIAEYEEFRQPEDSADICENCGFPKNTHPRMTCWGEEPFIF</sequence>